<evidence type="ECO:0000313" key="2">
    <source>
        <dbReference type="EMBL" id="KEH38814.1"/>
    </source>
</evidence>
<dbReference type="HOGENOM" id="CLU_1858196_0_0_1"/>
<dbReference type="InterPro" id="IPR011990">
    <property type="entry name" value="TPR-like_helical_dom_sf"/>
</dbReference>
<sequence>MGWNRVKPNPKTIASILSACSDLKDSKSGKTIHGFVGVSLFSHMSRVELKQMKLHRALLLVGCVENGRINEALEMLRKIQNMGFKPNEITISSILPACFISGSLRMGKEIYTLLSLQAFESLGLDKNSSSSIHVCQMR</sequence>
<dbReference type="GO" id="GO:0003723">
    <property type="term" value="F:RNA binding"/>
    <property type="evidence" value="ECO:0007669"/>
    <property type="project" value="InterPro"/>
</dbReference>
<dbReference type="InterPro" id="IPR046960">
    <property type="entry name" value="PPR_At4g14850-like_plant"/>
</dbReference>
<reference evidence="3" key="3">
    <citation type="submission" date="2015-04" db="UniProtKB">
        <authorList>
            <consortium name="EnsemblPlants"/>
        </authorList>
    </citation>
    <scope>IDENTIFICATION</scope>
    <source>
        <strain evidence="3">cv. Jemalong A17</strain>
    </source>
</reference>
<dbReference type="STRING" id="3880.A0A072V9V2"/>
<name>A0A072V9V2_MEDTR</name>
<gene>
    <name evidence="2" type="ordered locus">MTR_2g080300</name>
</gene>
<evidence type="ECO:0000313" key="4">
    <source>
        <dbReference type="Proteomes" id="UP000002051"/>
    </source>
</evidence>
<evidence type="ECO:0000256" key="1">
    <source>
        <dbReference type="ARBA" id="ARBA00022737"/>
    </source>
</evidence>
<keyword evidence="1" id="KW-0677">Repeat</keyword>
<dbReference type="InterPro" id="IPR002885">
    <property type="entry name" value="PPR_rpt"/>
</dbReference>
<dbReference type="AlphaFoldDB" id="A0A072V9V2"/>
<reference evidence="2 4" key="1">
    <citation type="journal article" date="2011" name="Nature">
        <title>The Medicago genome provides insight into the evolution of rhizobial symbioses.</title>
        <authorList>
            <person name="Young N.D."/>
            <person name="Debelle F."/>
            <person name="Oldroyd G.E."/>
            <person name="Geurts R."/>
            <person name="Cannon S.B."/>
            <person name="Udvardi M.K."/>
            <person name="Benedito V.A."/>
            <person name="Mayer K.F."/>
            <person name="Gouzy J."/>
            <person name="Schoof H."/>
            <person name="Van de Peer Y."/>
            <person name="Proost S."/>
            <person name="Cook D.R."/>
            <person name="Meyers B.C."/>
            <person name="Spannagl M."/>
            <person name="Cheung F."/>
            <person name="De Mita S."/>
            <person name="Krishnakumar V."/>
            <person name="Gundlach H."/>
            <person name="Zhou S."/>
            <person name="Mudge J."/>
            <person name="Bharti A.K."/>
            <person name="Murray J.D."/>
            <person name="Naoumkina M.A."/>
            <person name="Rosen B."/>
            <person name="Silverstein K.A."/>
            <person name="Tang H."/>
            <person name="Rombauts S."/>
            <person name="Zhao P.X."/>
            <person name="Zhou P."/>
            <person name="Barbe V."/>
            <person name="Bardou P."/>
            <person name="Bechner M."/>
            <person name="Bellec A."/>
            <person name="Berger A."/>
            <person name="Berges H."/>
            <person name="Bidwell S."/>
            <person name="Bisseling T."/>
            <person name="Choisne N."/>
            <person name="Couloux A."/>
            <person name="Denny R."/>
            <person name="Deshpande S."/>
            <person name="Dai X."/>
            <person name="Doyle J.J."/>
            <person name="Dudez A.M."/>
            <person name="Farmer A.D."/>
            <person name="Fouteau S."/>
            <person name="Franken C."/>
            <person name="Gibelin C."/>
            <person name="Gish J."/>
            <person name="Goldstein S."/>
            <person name="Gonzalez A.J."/>
            <person name="Green P.J."/>
            <person name="Hallab A."/>
            <person name="Hartog M."/>
            <person name="Hua A."/>
            <person name="Humphray S.J."/>
            <person name="Jeong D.H."/>
            <person name="Jing Y."/>
            <person name="Jocker A."/>
            <person name="Kenton S.M."/>
            <person name="Kim D.J."/>
            <person name="Klee K."/>
            <person name="Lai H."/>
            <person name="Lang C."/>
            <person name="Lin S."/>
            <person name="Macmil S.L."/>
            <person name="Magdelenat G."/>
            <person name="Matthews L."/>
            <person name="McCorrison J."/>
            <person name="Monaghan E.L."/>
            <person name="Mun J.H."/>
            <person name="Najar F.Z."/>
            <person name="Nicholson C."/>
            <person name="Noirot C."/>
            <person name="O'Bleness M."/>
            <person name="Paule C.R."/>
            <person name="Poulain J."/>
            <person name="Prion F."/>
            <person name="Qin B."/>
            <person name="Qu C."/>
            <person name="Retzel E.F."/>
            <person name="Riddle C."/>
            <person name="Sallet E."/>
            <person name="Samain S."/>
            <person name="Samson N."/>
            <person name="Sanders I."/>
            <person name="Saurat O."/>
            <person name="Scarpelli C."/>
            <person name="Schiex T."/>
            <person name="Segurens B."/>
            <person name="Severin A.J."/>
            <person name="Sherrier D.J."/>
            <person name="Shi R."/>
            <person name="Sims S."/>
            <person name="Singer S.R."/>
            <person name="Sinharoy S."/>
            <person name="Sterck L."/>
            <person name="Viollet A."/>
            <person name="Wang B.B."/>
            <person name="Wang K."/>
            <person name="Wang M."/>
            <person name="Wang X."/>
            <person name="Warfsmann J."/>
            <person name="Weissenbach J."/>
            <person name="White D.D."/>
            <person name="White J.D."/>
            <person name="Wiley G.B."/>
            <person name="Wincker P."/>
            <person name="Xing Y."/>
            <person name="Yang L."/>
            <person name="Yao Z."/>
            <person name="Ying F."/>
            <person name="Zhai J."/>
            <person name="Zhou L."/>
            <person name="Zuber A."/>
            <person name="Denarie J."/>
            <person name="Dixon R.A."/>
            <person name="May G.D."/>
            <person name="Schwartz D.C."/>
            <person name="Rogers J."/>
            <person name="Quetier F."/>
            <person name="Town C.D."/>
            <person name="Roe B.A."/>
        </authorList>
    </citation>
    <scope>NUCLEOTIDE SEQUENCE [LARGE SCALE GENOMIC DNA]</scope>
    <source>
        <strain evidence="2">A17</strain>
        <strain evidence="3 4">cv. Jemalong A17</strain>
    </source>
</reference>
<dbReference type="Gene3D" id="1.25.40.10">
    <property type="entry name" value="Tetratricopeptide repeat domain"/>
    <property type="match status" value="1"/>
</dbReference>
<organism evidence="2 4">
    <name type="scientific">Medicago truncatula</name>
    <name type="common">Barrel medic</name>
    <name type="synonym">Medicago tribuloides</name>
    <dbReference type="NCBI Taxonomy" id="3880"/>
    <lineage>
        <taxon>Eukaryota</taxon>
        <taxon>Viridiplantae</taxon>
        <taxon>Streptophyta</taxon>
        <taxon>Embryophyta</taxon>
        <taxon>Tracheophyta</taxon>
        <taxon>Spermatophyta</taxon>
        <taxon>Magnoliopsida</taxon>
        <taxon>eudicotyledons</taxon>
        <taxon>Gunneridae</taxon>
        <taxon>Pentapetalae</taxon>
        <taxon>rosids</taxon>
        <taxon>fabids</taxon>
        <taxon>Fabales</taxon>
        <taxon>Fabaceae</taxon>
        <taxon>Papilionoideae</taxon>
        <taxon>50 kb inversion clade</taxon>
        <taxon>NPAAA clade</taxon>
        <taxon>Hologalegina</taxon>
        <taxon>IRL clade</taxon>
        <taxon>Trifolieae</taxon>
        <taxon>Medicago</taxon>
    </lineage>
</organism>
<dbReference type="NCBIfam" id="TIGR00756">
    <property type="entry name" value="PPR"/>
    <property type="match status" value="1"/>
</dbReference>
<dbReference type="PANTHER" id="PTHR47926">
    <property type="entry name" value="PENTATRICOPEPTIDE REPEAT-CONTAINING PROTEIN"/>
    <property type="match status" value="1"/>
</dbReference>
<evidence type="ECO:0000313" key="3">
    <source>
        <dbReference type="EnsemblPlants" id="KEH38814"/>
    </source>
</evidence>
<protein>
    <submittedName>
        <fullName evidence="2">PPR domain protein</fullName>
    </submittedName>
</protein>
<keyword evidence="4" id="KW-1185">Reference proteome</keyword>
<dbReference type="GO" id="GO:0009451">
    <property type="term" value="P:RNA modification"/>
    <property type="evidence" value="ECO:0007669"/>
    <property type="project" value="InterPro"/>
</dbReference>
<dbReference type="EMBL" id="CM001218">
    <property type="protein sequence ID" value="KEH38814.1"/>
    <property type="molecule type" value="Genomic_DNA"/>
</dbReference>
<dbReference type="PANTHER" id="PTHR47926:SF426">
    <property type="entry name" value="TETRATRICOPEPTIDE-LIKE HELICAL DOMAIN SUPERFAMILY, DYW DOMAIN-CONTAINING PROTEIN"/>
    <property type="match status" value="1"/>
</dbReference>
<dbReference type="EnsemblPlants" id="KEH38814">
    <property type="protein sequence ID" value="KEH38814"/>
    <property type="gene ID" value="MTR_2g080300"/>
</dbReference>
<accession>A0A072V9V2</accession>
<dbReference type="Proteomes" id="UP000002051">
    <property type="component" value="Chromosome 2"/>
</dbReference>
<reference evidence="2 4" key="2">
    <citation type="journal article" date="2014" name="BMC Genomics">
        <title>An improved genome release (version Mt4.0) for the model legume Medicago truncatula.</title>
        <authorList>
            <person name="Tang H."/>
            <person name="Krishnakumar V."/>
            <person name="Bidwell S."/>
            <person name="Rosen B."/>
            <person name="Chan A."/>
            <person name="Zhou S."/>
            <person name="Gentzbittel L."/>
            <person name="Childs K.L."/>
            <person name="Yandell M."/>
            <person name="Gundlach H."/>
            <person name="Mayer K.F."/>
            <person name="Schwartz D.C."/>
            <person name="Town C.D."/>
        </authorList>
    </citation>
    <scope>GENOME REANNOTATION</scope>
    <source>
        <strain evidence="2">A17</strain>
        <strain evidence="3 4">cv. Jemalong A17</strain>
    </source>
</reference>
<proteinExistence type="predicted"/>